<sequence>MRLQWRHASRGRGGRAPDSAKAPLPAGGLAESAPPYKGSEASSPCPTQTDTRSAHATAYVVSAGVPAGARIGSPAAWRGTAEHRGVGRQDEWYFLSPRARMYSNGVRPARKTLDGRGRWKASTATKEVAQVVVRNGVKFCKTVLNYFEGTPKKEARTKWLMLEITVPEYEIKLDRPGARNLLDEYVMCKIYVSPQHRKKCDEEEEEDEGTGSVCEEDEEACSSTQHGQVTEEPNLAEKQAGKRPMVEQPLQRGRAAPARKQARRGSIGSTQSSASTSNAAGPTELYYGGGPGQPTGAHYGLQLQAPATTQRPATGAYSGQAPATPPAGACGGQGLVQMPTLRPVIYQPFADPTGDPLGQMATMTRPPNPAARRQCFPGSPPPRHPGTAFTFRPQVYLQCFYDQNHRAVPQPPAYASSSQLQRQAAFLPP</sequence>
<evidence type="ECO:0000256" key="3">
    <source>
        <dbReference type="ARBA" id="ARBA00023163"/>
    </source>
</evidence>
<feature type="region of interest" description="Disordered" evidence="5">
    <location>
        <begin position="197"/>
        <end position="331"/>
    </location>
</feature>
<dbReference type="PANTHER" id="PTHR31719:SF243">
    <property type="entry name" value="NAC DOMAIN-CONTAINING PROTEIN"/>
    <property type="match status" value="1"/>
</dbReference>
<evidence type="ECO:0000259" key="6">
    <source>
        <dbReference type="PROSITE" id="PS51005"/>
    </source>
</evidence>
<keyword evidence="1" id="KW-0805">Transcription regulation</keyword>
<reference evidence="8" key="1">
    <citation type="journal article" date="2019" name="Nat. Commun.">
        <title>The genome of broomcorn millet.</title>
        <authorList>
            <person name="Zou C."/>
            <person name="Miki D."/>
            <person name="Li D."/>
            <person name="Tang Q."/>
            <person name="Xiao L."/>
            <person name="Rajput S."/>
            <person name="Deng P."/>
            <person name="Jia W."/>
            <person name="Huang R."/>
            <person name="Zhang M."/>
            <person name="Sun Y."/>
            <person name="Hu J."/>
            <person name="Fu X."/>
            <person name="Schnable P.S."/>
            <person name="Li F."/>
            <person name="Zhang H."/>
            <person name="Feng B."/>
            <person name="Zhu X."/>
            <person name="Liu R."/>
            <person name="Schnable J.C."/>
            <person name="Zhu J.-K."/>
            <person name="Zhang H."/>
        </authorList>
    </citation>
    <scope>NUCLEOTIDE SEQUENCE [LARGE SCALE GENOMIC DNA]</scope>
</reference>
<evidence type="ECO:0000256" key="1">
    <source>
        <dbReference type="ARBA" id="ARBA00023015"/>
    </source>
</evidence>
<proteinExistence type="predicted"/>
<dbReference type="InterPro" id="IPR036093">
    <property type="entry name" value="NAC_dom_sf"/>
</dbReference>
<dbReference type="PANTHER" id="PTHR31719">
    <property type="entry name" value="NAC TRANSCRIPTION FACTOR 56"/>
    <property type="match status" value="1"/>
</dbReference>
<dbReference type="PROSITE" id="PS51005">
    <property type="entry name" value="NAC"/>
    <property type="match status" value="1"/>
</dbReference>
<feature type="compositionally biased region" description="Low complexity" evidence="5">
    <location>
        <begin position="265"/>
        <end position="281"/>
    </location>
</feature>
<organism evidence="7 8">
    <name type="scientific">Panicum miliaceum</name>
    <name type="common">Proso millet</name>
    <name type="synonym">Broomcorn millet</name>
    <dbReference type="NCBI Taxonomy" id="4540"/>
    <lineage>
        <taxon>Eukaryota</taxon>
        <taxon>Viridiplantae</taxon>
        <taxon>Streptophyta</taxon>
        <taxon>Embryophyta</taxon>
        <taxon>Tracheophyta</taxon>
        <taxon>Spermatophyta</taxon>
        <taxon>Magnoliopsida</taxon>
        <taxon>Liliopsida</taxon>
        <taxon>Poales</taxon>
        <taxon>Poaceae</taxon>
        <taxon>PACMAD clade</taxon>
        <taxon>Panicoideae</taxon>
        <taxon>Panicodae</taxon>
        <taxon>Paniceae</taxon>
        <taxon>Panicinae</taxon>
        <taxon>Panicum</taxon>
        <taxon>Panicum sect. Panicum</taxon>
    </lineage>
</organism>
<dbReference type="Gene3D" id="2.170.150.80">
    <property type="entry name" value="NAC domain"/>
    <property type="match status" value="1"/>
</dbReference>
<evidence type="ECO:0000313" key="8">
    <source>
        <dbReference type="Proteomes" id="UP000275267"/>
    </source>
</evidence>
<evidence type="ECO:0000256" key="4">
    <source>
        <dbReference type="ARBA" id="ARBA00023242"/>
    </source>
</evidence>
<evidence type="ECO:0000313" key="7">
    <source>
        <dbReference type="EMBL" id="RLN35316.1"/>
    </source>
</evidence>
<protein>
    <submittedName>
        <fullName evidence="7">NAC domain-containing protein 71-like</fullName>
    </submittedName>
</protein>
<dbReference type="InterPro" id="IPR003441">
    <property type="entry name" value="NAC-dom"/>
</dbReference>
<dbReference type="GO" id="GO:0006355">
    <property type="term" value="P:regulation of DNA-templated transcription"/>
    <property type="evidence" value="ECO:0007669"/>
    <property type="project" value="InterPro"/>
</dbReference>
<gene>
    <name evidence="7" type="ORF">C2845_PM03G36690</name>
</gene>
<feature type="compositionally biased region" description="Low complexity" evidence="5">
    <location>
        <begin position="319"/>
        <end position="328"/>
    </location>
</feature>
<dbReference type="Proteomes" id="UP000275267">
    <property type="component" value="Unassembled WGS sequence"/>
</dbReference>
<dbReference type="STRING" id="4540.A0A3L6TER4"/>
<evidence type="ECO:0000256" key="5">
    <source>
        <dbReference type="SAM" id="MobiDB-lite"/>
    </source>
</evidence>
<feature type="compositionally biased region" description="Polar residues" evidence="5">
    <location>
        <begin position="40"/>
        <end position="51"/>
    </location>
</feature>
<dbReference type="GO" id="GO:0003677">
    <property type="term" value="F:DNA binding"/>
    <property type="evidence" value="ECO:0007669"/>
    <property type="project" value="UniProtKB-KW"/>
</dbReference>
<keyword evidence="2" id="KW-0238">DNA-binding</keyword>
<keyword evidence="4" id="KW-0539">Nucleus</keyword>
<dbReference type="AlphaFoldDB" id="A0A3L6TER4"/>
<feature type="region of interest" description="Disordered" evidence="5">
    <location>
        <begin position="1"/>
        <end position="53"/>
    </location>
</feature>
<comment type="caution">
    <text evidence="7">The sequence shown here is derived from an EMBL/GenBank/DDBJ whole genome shotgun (WGS) entry which is preliminary data.</text>
</comment>
<name>A0A3L6TER4_PANMI</name>
<feature type="domain" description="NAC" evidence="6">
    <location>
        <begin position="32"/>
        <end position="193"/>
    </location>
</feature>
<accession>A0A3L6TER4</accession>
<feature type="region of interest" description="Disordered" evidence="5">
    <location>
        <begin position="410"/>
        <end position="429"/>
    </location>
</feature>
<dbReference type="OrthoDB" id="696844at2759"/>
<evidence type="ECO:0000256" key="2">
    <source>
        <dbReference type="ARBA" id="ARBA00023125"/>
    </source>
</evidence>
<feature type="compositionally biased region" description="Basic residues" evidence="5">
    <location>
        <begin position="1"/>
        <end position="13"/>
    </location>
</feature>
<keyword evidence="3" id="KW-0804">Transcription</keyword>
<keyword evidence="8" id="KW-1185">Reference proteome</keyword>
<feature type="compositionally biased region" description="Acidic residues" evidence="5">
    <location>
        <begin position="202"/>
        <end position="220"/>
    </location>
</feature>
<dbReference type="SUPFAM" id="SSF101941">
    <property type="entry name" value="NAC domain"/>
    <property type="match status" value="1"/>
</dbReference>
<dbReference type="EMBL" id="PQIB02000002">
    <property type="protein sequence ID" value="RLN35316.1"/>
    <property type="molecule type" value="Genomic_DNA"/>
</dbReference>
<dbReference type="Pfam" id="PF02365">
    <property type="entry name" value="NAM"/>
    <property type="match status" value="1"/>
</dbReference>